<sequence>HSAEVPATSGATGAQGVPKGAETSEPQGGLKSSPPPGREAPGTPPQKDNLTPVDANGGNRAGEDGQLNNVAGTADPSQQQREGETQSGPQGTQTTPEAATSPTASKNDLSQSQAQEPRGEPGASTQLSGGEAATLPDVPTNAADGGEERTTQLSSPASRKGDAGGQDGKATEQETNGITDSDAAGNPDGQQGVAAARAAAGTANEPPATESTATEARNTATTTDGDSGSSPAVQPQPAGSVAAAEAGQPEQKEQPAVPTFLSQAEKSGERGGEAAQPAAGAAAQAANTTNSTSAAKAAPSDSDGSSNAASHSASLLALLLLLACAAAAAMVAA</sequence>
<evidence type="ECO:0008006" key="4">
    <source>
        <dbReference type="Google" id="ProtNLM"/>
    </source>
</evidence>
<dbReference type="Proteomes" id="UP000284403">
    <property type="component" value="Unassembled WGS sequence"/>
</dbReference>
<reference evidence="2 3" key="1">
    <citation type="journal article" date="2018" name="BMC Genomics">
        <title>Genomic comparison of Trypanosoma conorhini and Trypanosoma rangeli to Trypanosoma cruzi strains of high and low virulence.</title>
        <authorList>
            <person name="Bradwell K.R."/>
            <person name="Koparde V.N."/>
            <person name="Matveyev A.V."/>
            <person name="Serrano M.G."/>
            <person name="Alves J.M."/>
            <person name="Parikh H."/>
            <person name="Huang B."/>
            <person name="Lee V."/>
            <person name="Espinosa-Alvarez O."/>
            <person name="Ortiz P.A."/>
            <person name="Costa-Martins A.G."/>
            <person name="Teixeira M.M."/>
            <person name="Buck G.A."/>
        </authorList>
    </citation>
    <scope>NUCLEOTIDE SEQUENCE [LARGE SCALE GENOMIC DNA]</scope>
    <source>
        <strain evidence="2 3">025E</strain>
    </source>
</reference>
<gene>
    <name evidence="2" type="ORF">Tco025E_10022</name>
</gene>
<organism evidence="2 3">
    <name type="scientific">Trypanosoma conorhini</name>
    <dbReference type="NCBI Taxonomy" id="83891"/>
    <lineage>
        <taxon>Eukaryota</taxon>
        <taxon>Discoba</taxon>
        <taxon>Euglenozoa</taxon>
        <taxon>Kinetoplastea</taxon>
        <taxon>Metakinetoplastina</taxon>
        <taxon>Trypanosomatida</taxon>
        <taxon>Trypanosomatidae</taxon>
        <taxon>Trypanosoma</taxon>
    </lineage>
</organism>
<dbReference type="GeneID" id="40323633"/>
<feature type="compositionally biased region" description="Low complexity" evidence="1">
    <location>
        <begin position="274"/>
        <end position="309"/>
    </location>
</feature>
<feature type="non-terminal residue" evidence="2">
    <location>
        <position position="1"/>
    </location>
</feature>
<feature type="compositionally biased region" description="Polar residues" evidence="1">
    <location>
        <begin position="106"/>
        <end position="115"/>
    </location>
</feature>
<comment type="caution">
    <text evidence="2">The sequence shown here is derived from an EMBL/GenBank/DDBJ whole genome shotgun (WGS) entry which is preliminary data.</text>
</comment>
<feature type="region of interest" description="Disordered" evidence="1">
    <location>
        <begin position="1"/>
        <end position="309"/>
    </location>
</feature>
<proteinExistence type="predicted"/>
<evidence type="ECO:0000256" key="1">
    <source>
        <dbReference type="SAM" id="MobiDB-lite"/>
    </source>
</evidence>
<protein>
    <recommendedName>
        <fullName evidence="4">Mucin-associated surface protein (MASP)</fullName>
    </recommendedName>
</protein>
<evidence type="ECO:0000313" key="3">
    <source>
        <dbReference type="Proteomes" id="UP000284403"/>
    </source>
</evidence>
<dbReference type="EMBL" id="MKKU01001436">
    <property type="protein sequence ID" value="RNE95431.1"/>
    <property type="molecule type" value="Genomic_DNA"/>
</dbReference>
<feature type="compositionally biased region" description="Pro residues" evidence="1">
    <location>
        <begin position="33"/>
        <end position="44"/>
    </location>
</feature>
<feature type="compositionally biased region" description="Polar residues" evidence="1">
    <location>
        <begin position="66"/>
        <end position="80"/>
    </location>
</feature>
<dbReference type="RefSeq" id="XP_029223058.1">
    <property type="nucleotide sequence ID" value="XM_029376814.1"/>
</dbReference>
<dbReference type="AlphaFoldDB" id="A0A422MQE5"/>
<accession>A0A422MQE5</accession>
<feature type="compositionally biased region" description="Low complexity" evidence="1">
    <location>
        <begin position="194"/>
        <end position="230"/>
    </location>
</feature>
<evidence type="ECO:0000313" key="2">
    <source>
        <dbReference type="EMBL" id="RNE95431.1"/>
    </source>
</evidence>
<feature type="compositionally biased region" description="Low complexity" evidence="1">
    <location>
        <begin position="85"/>
        <end position="105"/>
    </location>
</feature>
<name>A0A422MQE5_9TRYP</name>
<keyword evidence="3" id="KW-1185">Reference proteome</keyword>